<dbReference type="Pfam" id="PF03514">
    <property type="entry name" value="GRAS"/>
    <property type="match status" value="1"/>
</dbReference>
<protein>
    <recommendedName>
        <fullName evidence="9">Scarecrow-like protein 6</fullName>
    </recommendedName>
</protein>
<dbReference type="PROSITE" id="PS50985">
    <property type="entry name" value="GRAS"/>
    <property type="match status" value="1"/>
</dbReference>
<gene>
    <name evidence="7" type="ORF">K2173_023946</name>
</gene>
<keyword evidence="8" id="KW-1185">Reference proteome</keyword>
<evidence type="ECO:0000256" key="1">
    <source>
        <dbReference type="ARBA" id="ARBA00004123"/>
    </source>
</evidence>
<accession>A0AAV8TPX4</accession>
<feature type="region of interest" description="SAW" evidence="5">
    <location>
        <begin position="627"/>
        <end position="698"/>
    </location>
</feature>
<feature type="region of interest" description="Disordered" evidence="6">
    <location>
        <begin position="44"/>
        <end position="93"/>
    </location>
</feature>
<evidence type="ECO:0000256" key="4">
    <source>
        <dbReference type="ARBA" id="ARBA00023242"/>
    </source>
</evidence>
<dbReference type="Proteomes" id="UP001159364">
    <property type="component" value="Linkage Group LG04"/>
</dbReference>
<proteinExistence type="inferred from homology"/>
<feature type="compositionally biased region" description="Basic and acidic residues" evidence="6">
    <location>
        <begin position="62"/>
        <end position="77"/>
    </location>
</feature>
<sequence>MPFQLQGNGGFDISGFASICLKQEHLFTQPSSATGGRIEPNLVLHMRTSPSPPTSASTLSSTDHHNALTGPDRKDDWAGELQPIPSGHGIVSGGERCELGVEDWESLLSEPSHEPSLFKWIAGEMDDSSFGLKQLSQNGSNPLNFDENGNTLGAFPGTPNSNDTSDGKTLSGLITPSSSAGLINCRSVGLGGDNYRSNSSLQNLVFDSLINDTFLSPGVLYHHDQHQETEIPEVKPQILNPRPLMNQQQFHHQHRQDPNFFPLWIPQQESHLLQPQSKRHNSGTMDSMSQIIPQLPFSNPGHRQQQQFLQQKPIAVKKEDVRPQLSYQQYQHHQHVLLDQLYKAAELVGTGNFSQAQAILARLNQQLSPAGKPVCRVAFCFKEALQNLLMNSNPVTTLQPKNPTPYDAIFKMGAYKVFSEVSPLIQFANFTCNQALLEAVIGADKIHIIDFDIGFGVQWASFMQELPRNSFSPSLKITAFTSPSTYQPIEISLMRENLTLFANEIGISFELHMVNFESLEQNCYGTPFLQPKENEAVAVNLPTWSCSHQPSALPSLLRFVKQLSPKLIVSLDQGVDRSDLSFPEHIIHALQSYIHILESLDAVNVPVDATNKIEKFLFQPRIESTILGRIRVPDKLPNWKTIFASAGLSPITFSNFTETQADYVVKRTPVKGFHVEKRQALLVLFWQRRELMSASAWRC</sequence>
<name>A0AAV8TPX4_9ROSI</name>
<feature type="short sequence motif" description="VHIID" evidence="5">
    <location>
        <begin position="446"/>
        <end position="450"/>
    </location>
</feature>
<keyword evidence="2" id="KW-0805">Transcription regulation</keyword>
<evidence type="ECO:0008006" key="9">
    <source>
        <dbReference type="Google" id="ProtNLM"/>
    </source>
</evidence>
<evidence type="ECO:0000313" key="7">
    <source>
        <dbReference type="EMBL" id="KAJ8768951.1"/>
    </source>
</evidence>
<evidence type="ECO:0000256" key="5">
    <source>
        <dbReference type="PROSITE-ProRule" id="PRU01191"/>
    </source>
</evidence>
<comment type="caution">
    <text evidence="5">Lacks conserved residue(s) required for the propagation of feature annotation.</text>
</comment>
<comment type="caution">
    <text evidence="7">The sequence shown here is derived from an EMBL/GenBank/DDBJ whole genome shotgun (WGS) entry which is preliminary data.</text>
</comment>
<dbReference type="EMBL" id="JAIWQS010000004">
    <property type="protein sequence ID" value="KAJ8768951.1"/>
    <property type="molecule type" value="Genomic_DNA"/>
</dbReference>
<evidence type="ECO:0000256" key="6">
    <source>
        <dbReference type="SAM" id="MobiDB-lite"/>
    </source>
</evidence>
<organism evidence="7 8">
    <name type="scientific">Erythroxylum novogranatense</name>
    <dbReference type="NCBI Taxonomy" id="1862640"/>
    <lineage>
        <taxon>Eukaryota</taxon>
        <taxon>Viridiplantae</taxon>
        <taxon>Streptophyta</taxon>
        <taxon>Embryophyta</taxon>
        <taxon>Tracheophyta</taxon>
        <taxon>Spermatophyta</taxon>
        <taxon>Magnoliopsida</taxon>
        <taxon>eudicotyledons</taxon>
        <taxon>Gunneridae</taxon>
        <taxon>Pentapetalae</taxon>
        <taxon>rosids</taxon>
        <taxon>fabids</taxon>
        <taxon>Malpighiales</taxon>
        <taxon>Erythroxylaceae</taxon>
        <taxon>Erythroxylum</taxon>
    </lineage>
</organism>
<dbReference type="GO" id="GO:0005634">
    <property type="term" value="C:nucleus"/>
    <property type="evidence" value="ECO:0007669"/>
    <property type="project" value="UniProtKB-SubCell"/>
</dbReference>
<evidence type="ECO:0000256" key="3">
    <source>
        <dbReference type="ARBA" id="ARBA00023163"/>
    </source>
</evidence>
<dbReference type="InterPro" id="IPR005202">
    <property type="entry name" value="TF_GRAS"/>
</dbReference>
<keyword evidence="4" id="KW-0539">Nucleus</keyword>
<reference evidence="7 8" key="1">
    <citation type="submission" date="2021-09" db="EMBL/GenBank/DDBJ databases">
        <title>Genomic insights and catalytic innovation underlie evolution of tropane alkaloids biosynthesis.</title>
        <authorList>
            <person name="Wang Y.-J."/>
            <person name="Tian T."/>
            <person name="Huang J.-P."/>
            <person name="Huang S.-X."/>
        </authorList>
    </citation>
    <scope>NUCLEOTIDE SEQUENCE [LARGE SCALE GENOMIC DNA]</scope>
    <source>
        <strain evidence="7">KIB-2018</strain>
        <tissue evidence="7">Leaf</tissue>
    </source>
</reference>
<evidence type="ECO:0000313" key="8">
    <source>
        <dbReference type="Proteomes" id="UP001159364"/>
    </source>
</evidence>
<evidence type="ECO:0000256" key="2">
    <source>
        <dbReference type="ARBA" id="ARBA00023015"/>
    </source>
</evidence>
<comment type="similarity">
    <text evidence="5">Belongs to the GRAS family.</text>
</comment>
<keyword evidence="3" id="KW-0804">Transcription</keyword>
<dbReference type="AlphaFoldDB" id="A0AAV8TPX4"/>
<comment type="subcellular location">
    <subcellularLocation>
        <location evidence="1">Nucleus</location>
    </subcellularLocation>
</comment>
<dbReference type="PANTHER" id="PTHR31636">
    <property type="entry name" value="OSJNBA0084A10.13 PROTEIN-RELATED"/>
    <property type="match status" value="1"/>
</dbReference>